<reference evidence="5 6" key="1">
    <citation type="journal article" date="2015" name="Genome Biol. Evol.">
        <title>Phylogenomic analyses indicate that early fungi evolved digesting cell walls of algal ancestors of land plants.</title>
        <authorList>
            <person name="Chang Y."/>
            <person name="Wang S."/>
            <person name="Sekimoto S."/>
            <person name="Aerts A.L."/>
            <person name="Choi C."/>
            <person name="Clum A."/>
            <person name="LaButti K.M."/>
            <person name="Lindquist E.A."/>
            <person name="Yee Ngan C."/>
            <person name="Ohm R.A."/>
            <person name="Salamov A.A."/>
            <person name="Grigoriev I.V."/>
            <person name="Spatafora J.W."/>
            <person name="Berbee M.L."/>
        </authorList>
    </citation>
    <scope>NUCLEOTIDE SEQUENCE [LARGE SCALE GENOMIC DNA]</scope>
    <source>
        <strain evidence="5 6">JEL478</strain>
    </source>
</reference>
<dbReference type="HAMAP" id="MF_00580">
    <property type="entry name" value="CH10"/>
    <property type="match status" value="1"/>
</dbReference>
<dbReference type="InterPro" id="IPR037124">
    <property type="entry name" value="Chaperonin_GroES_sf"/>
</dbReference>
<comment type="similarity">
    <text evidence="1 4">Belongs to the GroES chaperonin family.</text>
</comment>
<dbReference type="PROSITE" id="PS00681">
    <property type="entry name" value="CHAPERONINS_CPN10"/>
    <property type="match status" value="1"/>
</dbReference>
<gene>
    <name evidence="5" type="ORF">M427DRAFT_132905</name>
</gene>
<evidence type="ECO:0000313" key="6">
    <source>
        <dbReference type="Proteomes" id="UP000070544"/>
    </source>
</evidence>
<proteinExistence type="inferred from homology"/>
<dbReference type="FunFam" id="2.30.33.40:FF:000002">
    <property type="entry name" value="10 kDa chaperonin, mitochondrial"/>
    <property type="match status" value="1"/>
</dbReference>
<protein>
    <submittedName>
        <fullName evidence="5">Chaperonin Cpn10</fullName>
    </submittedName>
</protein>
<dbReference type="Proteomes" id="UP000070544">
    <property type="component" value="Unassembled WGS sequence"/>
</dbReference>
<dbReference type="OMA" id="EDFLIMR"/>
<dbReference type="GO" id="GO:0051131">
    <property type="term" value="P:chaperone-mediated protein complex assembly"/>
    <property type="evidence" value="ECO:0007669"/>
    <property type="project" value="EnsemblFungi"/>
</dbReference>
<dbReference type="GO" id="GO:0044183">
    <property type="term" value="F:protein folding chaperone"/>
    <property type="evidence" value="ECO:0007669"/>
    <property type="project" value="InterPro"/>
</dbReference>
<dbReference type="SMART" id="SM00883">
    <property type="entry name" value="Cpn10"/>
    <property type="match status" value="1"/>
</dbReference>
<dbReference type="AlphaFoldDB" id="A0A139AMZ6"/>
<dbReference type="PRINTS" id="PR00297">
    <property type="entry name" value="CHAPERONIN10"/>
</dbReference>
<keyword evidence="6" id="KW-1185">Reference proteome</keyword>
<evidence type="ECO:0000256" key="4">
    <source>
        <dbReference type="RuleBase" id="RU003479"/>
    </source>
</evidence>
<organism evidence="5 6">
    <name type="scientific">Gonapodya prolifera (strain JEL478)</name>
    <name type="common">Monoblepharis prolifera</name>
    <dbReference type="NCBI Taxonomy" id="1344416"/>
    <lineage>
        <taxon>Eukaryota</taxon>
        <taxon>Fungi</taxon>
        <taxon>Fungi incertae sedis</taxon>
        <taxon>Chytridiomycota</taxon>
        <taxon>Chytridiomycota incertae sedis</taxon>
        <taxon>Monoblepharidomycetes</taxon>
        <taxon>Monoblepharidales</taxon>
        <taxon>Gonapodyaceae</taxon>
        <taxon>Gonapodya</taxon>
    </lineage>
</organism>
<accession>A0A139AMZ6</accession>
<dbReference type="Gene3D" id="2.30.33.40">
    <property type="entry name" value="GroES chaperonin"/>
    <property type="match status" value="1"/>
</dbReference>
<dbReference type="PANTHER" id="PTHR10772:SF0">
    <property type="entry name" value="10 KDA HEAT SHOCK PROTEIN, MITOCHONDRIAL"/>
    <property type="match status" value="1"/>
</dbReference>
<dbReference type="OrthoDB" id="184876at2759"/>
<comment type="function">
    <text evidence="3">Eukaryotic CPN10 homolog which is essential for mitochondrial protein biogenesis, together with CPN60. Binds to CPN60 in the presence of Mg-ATP and suppresses the ATPase activity of the latter.</text>
</comment>
<dbReference type="GO" id="GO:0046872">
    <property type="term" value="F:metal ion binding"/>
    <property type="evidence" value="ECO:0007669"/>
    <property type="project" value="TreeGrafter"/>
</dbReference>
<dbReference type="InterPro" id="IPR020818">
    <property type="entry name" value="Chaperonin_GroES"/>
</dbReference>
<dbReference type="CDD" id="cd00320">
    <property type="entry name" value="cpn10"/>
    <property type="match status" value="1"/>
</dbReference>
<dbReference type="Pfam" id="PF00166">
    <property type="entry name" value="Cpn10"/>
    <property type="match status" value="1"/>
</dbReference>
<dbReference type="EMBL" id="KQ965743">
    <property type="protein sequence ID" value="KXS18140.1"/>
    <property type="molecule type" value="Genomic_DNA"/>
</dbReference>
<dbReference type="SUPFAM" id="SSF50129">
    <property type="entry name" value="GroES-like"/>
    <property type="match status" value="1"/>
</dbReference>
<dbReference type="GO" id="GO:0045041">
    <property type="term" value="P:protein import into mitochondrial intermembrane space"/>
    <property type="evidence" value="ECO:0007669"/>
    <property type="project" value="EnsemblFungi"/>
</dbReference>
<evidence type="ECO:0000256" key="3">
    <source>
        <dbReference type="ARBA" id="ARBA00056825"/>
    </source>
</evidence>
<dbReference type="InterPro" id="IPR011032">
    <property type="entry name" value="GroES-like_sf"/>
</dbReference>
<evidence type="ECO:0000256" key="1">
    <source>
        <dbReference type="ARBA" id="ARBA00006975"/>
    </source>
</evidence>
<dbReference type="GO" id="GO:0005759">
    <property type="term" value="C:mitochondrial matrix"/>
    <property type="evidence" value="ECO:0007669"/>
    <property type="project" value="EnsemblFungi"/>
</dbReference>
<sequence>MSAARRIVPLFDRILVQRVKAAERTASGLFIPEKAQETLNEGVVVATGPGAPDKDGKVQPTAVKPGDRILLPPFGGSNVKLGEEEFIIYRDQEILAKLESK</sequence>
<dbReference type="InterPro" id="IPR018369">
    <property type="entry name" value="Chaprnonin_Cpn10_CS"/>
</dbReference>
<dbReference type="PANTHER" id="PTHR10772">
    <property type="entry name" value="10 KDA HEAT SHOCK PROTEIN"/>
    <property type="match status" value="1"/>
</dbReference>
<evidence type="ECO:0000313" key="5">
    <source>
        <dbReference type="EMBL" id="KXS18140.1"/>
    </source>
</evidence>
<keyword evidence="2 4" id="KW-0143">Chaperone</keyword>
<name>A0A139AMZ6_GONPJ</name>
<dbReference type="GO" id="GO:0005524">
    <property type="term" value="F:ATP binding"/>
    <property type="evidence" value="ECO:0007669"/>
    <property type="project" value="InterPro"/>
</dbReference>
<dbReference type="GO" id="GO:0051087">
    <property type="term" value="F:protein-folding chaperone binding"/>
    <property type="evidence" value="ECO:0007669"/>
    <property type="project" value="EnsemblFungi"/>
</dbReference>
<evidence type="ECO:0000256" key="2">
    <source>
        <dbReference type="ARBA" id="ARBA00023186"/>
    </source>
</evidence>
<dbReference type="GO" id="GO:0042026">
    <property type="term" value="P:protein refolding"/>
    <property type="evidence" value="ECO:0007669"/>
    <property type="project" value="EnsemblFungi"/>
</dbReference>
<dbReference type="GO" id="GO:0051082">
    <property type="term" value="F:unfolded protein binding"/>
    <property type="evidence" value="ECO:0007669"/>
    <property type="project" value="EnsemblFungi"/>
</dbReference>
<dbReference type="STRING" id="1344416.A0A139AMZ6"/>